<dbReference type="Gene3D" id="3.60.40.10">
    <property type="entry name" value="PPM-type phosphatase domain"/>
    <property type="match status" value="1"/>
</dbReference>
<keyword evidence="4" id="KW-1185">Reference proteome</keyword>
<dbReference type="OrthoDB" id="118142at2"/>
<evidence type="ECO:0000259" key="2">
    <source>
        <dbReference type="SMART" id="SM00331"/>
    </source>
</evidence>
<accession>A0A223SBX4</accession>
<dbReference type="AlphaFoldDB" id="A0A223SBX4"/>
<dbReference type="EMBL" id="CP022753">
    <property type="protein sequence ID" value="ASU85602.1"/>
    <property type="molecule type" value="Genomic_DNA"/>
</dbReference>
<gene>
    <name evidence="3" type="ORF">CDO52_24880</name>
</gene>
<sequence length="375" mass="40124">MSAGELFGAITRTVSEPMLLVGISGTILGANAAMLRTFPGVGTGSNLHDLTTDDAGDTAETLWRWARCGAPLVGALALRDADGGSRHCHCFGARAAWVADAADEPVVQVRLVPSAHRGNVPRRAAAFNERERYLRARLQREHEVVAEVQRSFLPDHIDGTPLKVAVDYRPTVYGAEVGGDWYDVFGVPHTERVALAIGDVAGHRLSEAMIMAELRSVLRAAALEEGARADHVVSRVDHYVDTYLPASMATVCYLVYEPEEQLLTYANAGHVPPLLLRPDGRCAPLDAVVDPPLGCSMGTGRNRDQTVVGPGDMLILYTDGVVERRGESLDIGLGELADLLTGLSDPGPTDVCSAIMEWSSGIGHADDRAVLVAEF</sequence>
<proteinExistence type="predicted"/>
<evidence type="ECO:0000313" key="3">
    <source>
        <dbReference type="EMBL" id="ASU85602.1"/>
    </source>
</evidence>
<dbReference type="KEGG" id="ngv:CDO52_24880"/>
<name>A0A223SBX4_9ACTN</name>
<dbReference type="SUPFAM" id="SSF55785">
    <property type="entry name" value="PYP-like sensor domain (PAS domain)"/>
    <property type="match status" value="1"/>
</dbReference>
<evidence type="ECO:0000313" key="4">
    <source>
        <dbReference type="Proteomes" id="UP000215005"/>
    </source>
</evidence>
<organism evidence="3 4">
    <name type="scientific">Nocardiopsis gilva YIM 90087</name>
    <dbReference type="NCBI Taxonomy" id="1235441"/>
    <lineage>
        <taxon>Bacteria</taxon>
        <taxon>Bacillati</taxon>
        <taxon>Actinomycetota</taxon>
        <taxon>Actinomycetes</taxon>
        <taxon>Streptosporangiales</taxon>
        <taxon>Nocardiopsidaceae</taxon>
        <taxon>Nocardiopsis</taxon>
    </lineage>
</organism>
<dbReference type="GO" id="GO:0016791">
    <property type="term" value="F:phosphatase activity"/>
    <property type="evidence" value="ECO:0007669"/>
    <property type="project" value="TreeGrafter"/>
</dbReference>
<dbReference type="SUPFAM" id="SSF81606">
    <property type="entry name" value="PP2C-like"/>
    <property type="match status" value="1"/>
</dbReference>
<dbReference type="RefSeq" id="WP_017621604.1">
    <property type="nucleotide sequence ID" value="NZ_ANBG01000429.1"/>
</dbReference>
<dbReference type="PANTHER" id="PTHR43156:SF2">
    <property type="entry name" value="STAGE II SPORULATION PROTEIN E"/>
    <property type="match status" value="1"/>
</dbReference>
<feature type="domain" description="PPM-type phosphatase" evidence="2">
    <location>
        <begin position="162"/>
        <end position="375"/>
    </location>
</feature>
<dbReference type="InterPro" id="IPR052016">
    <property type="entry name" value="Bact_Sigma-Reg"/>
</dbReference>
<keyword evidence="1" id="KW-0378">Hydrolase</keyword>
<protein>
    <submittedName>
        <fullName evidence="3">Serine/threonine-protein phosphatase</fullName>
    </submittedName>
</protein>
<dbReference type="PANTHER" id="PTHR43156">
    <property type="entry name" value="STAGE II SPORULATION PROTEIN E-RELATED"/>
    <property type="match status" value="1"/>
</dbReference>
<dbReference type="Pfam" id="PF07228">
    <property type="entry name" value="SpoIIE"/>
    <property type="match status" value="1"/>
</dbReference>
<evidence type="ECO:0000256" key="1">
    <source>
        <dbReference type="ARBA" id="ARBA00022801"/>
    </source>
</evidence>
<dbReference type="InterPro" id="IPR036457">
    <property type="entry name" value="PPM-type-like_dom_sf"/>
</dbReference>
<dbReference type="InterPro" id="IPR001932">
    <property type="entry name" value="PPM-type_phosphatase-like_dom"/>
</dbReference>
<dbReference type="Proteomes" id="UP000215005">
    <property type="component" value="Chromosome"/>
</dbReference>
<dbReference type="SMART" id="SM00331">
    <property type="entry name" value="PP2C_SIG"/>
    <property type="match status" value="1"/>
</dbReference>
<dbReference type="InterPro" id="IPR035965">
    <property type="entry name" value="PAS-like_dom_sf"/>
</dbReference>
<reference evidence="3 4" key="1">
    <citation type="submission" date="2017-08" db="EMBL/GenBank/DDBJ databases">
        <title>The complete genome sequence of Nocardiopsis gilva YIM 90087.</title>
        <authorList>
            <person name="Yin M."/>
            <person name="Tang S."/>
        </authorList>
    </citation>
    <scope>NUCLEOTIDE SEQUENCE [LARGE SCALE GENOMIC DNA]</scope>
    <source>
        <strain evidence="3 4">YIM 90087</strain>
    </source>
</reference>